<dbReference type="InterPro" id="IPR036390">
    <property type="entry name" value="WH_DNA-bd_sf"/>
</dbReference>
<name>A0ABS7PWC8_9SPHN</name>
<comment type="caution">
    <text evidence="1">The sequence shown here is derived from an EMBL/GenBank/DDBJ whole genome shotgun (WGS) entry which is preliminary data.</text>
</comment>
<dbReference type="InterPro" id="IPR036388">
    <property type="entry name" value="WH-like_DNA-bd_sf"/>
</dbReference>
<gene>
    <name evidence="1" type="ORF">K7G82_25420</name>
</gene>
<keyword evidence="2" id="KW-1185">Reference proteome</keyword>
<sequence length="111" mass="12695">MPLQRALRIYQARRSRRALFAPDSDIFGEPAWDILLDLFIAHERRQPICLSDASLGAGVPLSTAQRWVKQLLDRGLLVRHSDGRDHRRVLVSLSEHAVKLMRSYLEKHDGG</sequence>
<reference evidence="1 2" key="1">
    <citation type="submission" date="2021-08" db="EMBL/GenBank/DDBJ databases">
        <authorList>
            <person name="Tuo L."/>
        </authorList>
    </citation>
    <scope>NUCLEOTIDE SEQUENCE [LARGE SCALE GENOMIC DNA]</scope>
    <source>
        <strain evidence="1 2">JCM 31229</strain>
    </source>
</reference>
<dbReference type="Gene3D" id="1.10.10.10">
    <property type="entry name" value="Winged helix-like DNA-binding domain superfamily/Winged helix DNA-binding domain"/>
    <property type="match status" value="1"/>
</dbReference>
<accession>A0ABS7PWC8</accession>
<dbReference type="SUPFAM" id="SSF46785">
    <property type="entry name" value="Winged helix' DNA-binding domain"/>
    <property type="match status" value="1"/>
</dbReference>
<proteinExistence type="predicted"/>
<evidence type="ECO:0000313" key="1">
    <source>
        <dbReference type="EMBL" id="MBY8825667.1"/>
    </source>
</evidence>
<evidence type="ECO:0000313" key="2">
    <source>
        <dbReference type="Proteomes" id="UP000706039"/>
    </source>
</evidence>
<organism evidence="1 2">
    <name type="scientific">Sphingomonas colocasiae</name>
    <dbReference type="NCBI Taxonomy" id="1848973"/>
    <lineage>
        <taxon>Bacteria</taxon>
        <taxon>Pseudomonadati</taxon>
        <taxon>Pseudomonadota</taxon>
        <taxon>Alphaproteobacteria</taxon>
        <taxon>Sphingomonadales</taxon>
        <taxon>Sphingomonadaceae</taxon>
        <taxon>Sphingomonas</taxon>
    </lineage>
</organism>
<protein>
    <recommendedName>
        <fullName evidence="3">MarR family transcriptional regulator</fullName>
    </recommendedName>
</protein>
<dbReference type="Proteomes" id="UP000706039">
    <property type="component" value="Unassembled WGS sequence"/>
</dbReference>
<evidence type="ECO:0008006" key="3">
    <source>
        <dbReference type="Google" id="ProtNLM"/>
    </source>
</evidence>
<dbReference type="EMBL" id="JAINVV010000013">
    <property type="protein sequence ID" value="MBY8825667.1"/>
    <property type="molecule type" value="Genomic_DNA"/>
</dbReference>
<dbReference type="RefSeq" id="WP_222992777.1">
    <property type="nucleotide sequence ID" value="NZ_JAINVV010000013.1"/>
</dbReference>